<dbReference type="Pfam" id="PF01629">
    <property type="entry name" value="DUF22"/>
    <property type="match status" value="3"/>
</dbReference>
<evidence type="ECO:0000313" key="2">
    <source>
        <dbReference type="EMBL" id="AIG96960.1"/>
    </source>
</evidence>
<feature type="domain" description="DUF22" evidence="1">
    <location>
        <begin position="150"/>
        <end position="255"/>
    </location>
</feature>
<evidence type="ECO:0000259" key="1">
    <source>
        <dbReference type="Pfam" id="PF01629"/>
    </source>
</evidence>
<feature type="domain" description="DUF22" evidence="1">
    <location>
        <begin position="3"/>
        <end position="110"/>
    </location>
</feature>
<dbReference type="HOGENOM" id="CLU_057265_0_0_2"/>
<sequence length="439" mass="49858">MKAEMLYWVDRVGGKVEKLEVELKPFGYKMAPVTQWKTLIADGDAEVERGKPTIIKVKTIEIPENTIVGPLNIMRHALGVVADVVECGIPGRVEEDKCVSQVLFVPIEDGVVKDGDLVGVLKVFFIRTGLLSRIPLLKPPKVELREEITEANITWRDNGNVYREKIRTKVFGYTRSHVGVWELLVADETVRVKRGDVLRIRIKEVRLPPNTVVVPLSIMRNAYGTVLDVVQLGKPSRVEDEKRIQQAVFLAVEDGVIEEGDLIGVINVYFVGVDRLENVPIELETREVNIVYRTGGGIVRKKLSVDPFGYRRSANASWEVIIADERKEVRYGEPEIIKIKKIKIPKNTITYPMCIMRHAYGSFVDLYSDLPPRKVEEDRFVNYAVFLPIADGEVNRGEILGIINLYAVEVGSLTKVKQWMDRWLDEMGEAFAESDWPMW</sequence>
<dbReference type="EMBL" id="CP006577">
    <property type="protein sequence ID" value="AIG96960.1"/>
    <property type="molecule type" value="Genomic_DNA"/>
</dbReference>
<organism evidence="2 3">
    <name type="scientific">Archaeoglobus fulgidus DSM 8774</name>
    <dbReference type="NCBI Taxonomy" id="1344584"/>
    <lineage>
        <taxon>Archaea</taxon>
        <taxon>Methanobacteriati</taxon>
        <taxon>Methanobacteriota</taxon>
        <taxon>Archaeoglobi</taxon>
        <taxon>Archaeoglobales</taxon>
        <taxon>Archaeoglobaceae</taxon>
        <taxon>Archaeoglobus</taxon>
    </lineage>
</organism>
<reference evidence="2 3" key="1">
    <citation type="submission" date="2013-07" db="EMBL/GenBank/DDBJ databases">
        <title>Genome of Archaeoglobus fulgidus.</title>
        <authorList>
            <person name="Fiebig A."/>
            <person name="Birkeland N.-K."/>
        </authorList>
    </citation>
    <scope>NUCLEOTIDE SEQUENCE [LARGE SCALE GENOMIC DNA]</scope>
    <source>
        <strain evidence="2 3">DSM 8774</strain>
    </source>
</reference>
<dbReference type="KEGG" id="afg:AFULGI_00001190"/>
<dbReference type="RefSeq" id="WP_010877634.1">
    <property type="nucleotide sequence ID" value="NZ_CP006577.1"/>
</dbReference>
<gene>
    <name evidence="2" type="ORF">AFULGI_00001190</name>
</gene>
<dbReference type="InterPro" id="IPR002572">
    <property type="entry name" value="DUF22"/>
</dbReference>
<dbReference type="GeneID" id="24793675"/>
<accession>A0A075W975</accession>
<dbReference type="Proteomes" id="UP000028501">
    <property type="component" value="Chromosome"/>
</dbReference>
<name>A0A075W975_ARCFL</name>
<protein>
    <recommendedName>
        <fullName evidence="1">DUF22 domain-containing protein</fullName>
    </recommendedName>
</protein>
<feature type="domain" description="DUF22" evidence="1">
    <location>
        <begin position="287"/>
        <end position="392"/>
    </location>
</feature>
<evidence type="ECO:0000313" key="3">
    <source>
        <dbReference type="Proteomes" id="UP000028501"/>
    </source>
</evidence>
<dbReference type="AlphaFoldDB" id="A0A075W975"/>
<proteinExistence type="predicted"/>